<keyword evidence="3" id="KW-1185">Reference proteome</keyword>
<evidence type="ECO:0000256" key="1">
    <source>
        <dbReference type="SAM" id="MobiDB-lite"/>
    </source>
</evidence>
<dbReference type="Proteomes" id="UP001151760">
    <property type="component" value="Unassembled WGS sequence"/>
</dbReference>
<feature type="compositionally biased region" description="Low complexity" evidence="1">
    <location>
        <begin position="53"/>
        <end position="67"/>
    </location>
</feature>
<feature type="region of interest" description="Disordered" evidence="1">
    <location>
        <begin position="46"/>
        <end position="73"/>
    </location>
</feature>
<sequence length="73" mass="7992">KMHGYRPLSKKDFDQDSDNLTAASYPFLTEATADPYAPLEVLLSKKPKSLRVKPAPSQSKSKPLSSKTVNPSS</sequence>
<proteinExistence type="predicted"/>
<accession>A0ABQ5GNG0</accession>
<feature type="non-terminal residue" evidence="2">
    <location>
        <position position="1"/>
    </location>
</feature>
<reference evidence="2" key="2">
    <citation type="submission" date="2022-01" db="EMBL/GenBank/DDBJ databases">
        <authorList>
            <person name="Yamashiro T."/>
            <person name="Shiraishi A."/>
            <person name="Satake H."/>
            <person name="Nakayama K."/>
        </authorList>
    </citation>
    <scope>NUCLEOTIDE SEQUENCE</scope>
</reference>
<dbReference type="EMBL" id="BQNB010018690">
    <property type="protein sequence ID" value="GJT77181.1"/>
    <property type="molecule type" value="Genomic_DNA"/>
</dbReference>
<gene>
    <name evidence="2" type="ORF">Tco_1043906</name>
</gene>
<comment type="caution">
    <text evidence="2">The sequence shown here is derived from an EMBL/GenBank/DDBJ whole genome shotgun (WGS) entry which is preliminary data.</text>
</comment>
<name>A0ABQ5GNG0_9ASTR</name>
<organism evidence="2 3">
    <name type="scientific">Tanacetum coccineum</name>
    <dbReference type="NCBI Taxonomy" id="301880"/>
    <lineage>
        <taxon>Eukaryota</taxon>
        <taxon>Viridiplantae</taxon>
        <taxon>Streptophyta</taxon>
        <taxon>Embryophyta</taxon>
        <taxon>Tracheophyta</taxon>
        <taxon>Spermatophyta</taxon>
        <taxon>Magnoliopsida</taxon>
        <taxon>eudicotyledons</taxon>
        <taxon>Gunneridae</taxon>
        <taxon>Pentapetalae</taxon>
        <taxon>asterids</taxon>
        <taxon>campanulids</taxon>
        <taxon>Asterales</taxon>
        <taxon>Asteraceae</taxon>
        <taxon>Asteroideae</taxon>
        <taxon>Anthemideae</taxon>
        <taxon>Anthemidinae</taxon>
        <taxon>Tanacetum</taxon>
    </lineage>
</organism>
<evidence type="ECO:0000313" key="2">
    <source>
        <dbReference type="EMBL" id="GJT77181.1"/>
    </source>
</evidence>
<evidence type="ECO:0000313" key="3">
    <source>
        <dbReference type="Proteomes" id="UP001151760"/>
    </source>
</evidence>
<protein>
    <submittedName>
        <fullName evidence="2">Uncharacterized protein</fullName>
    </submittedName>
</protein>
<reference evidence="2" key="1">
    <citation type="journal article" date="2022" name="Int. J. Mol. Sci.">
        <title>Draft Genome of Tanacetum Coccineum: Genomic Comparison of Closely Related Tanacetum-Family Plants.</title>
        <authorList>
            <person name="Yamashiro T."/>
            <person name="Shiraishi A."/>
            <person name="Nakayama K."/>
            <person name="Satake H."/>
        </authorList>
    </citation>
    <scope>NUCLEOTIDE SEQUENCE</scope>
</reference>